<dbReference type="InParanoid" id="A0A1W2WGU2"/>
<dbReference type="Ensembl" id="ENSCINT00000024122.2">
    <property type="protein sequence ID" value="ENSCINP00000023876.2"/>
    <property type="gene ID" value="ENSCING00000012895.2"/>
</dbReference>
<dbReference type="EMBL" id="EAAA01002997">
    <property type="status" value="NOT_ANNOTATED_CDS"/>
    <property type="molecule type" value="Genomic_DNA"/>
</dbReference>
<dbReference type="Proteomes" id="UP000008144">
    <property type="component" value="Chromosome 9"/>
</dbReference>
<proteinExistence type="predicted"/>
<dbReference type="Pfam" id="PF02014">
    <property type="entry name" value="Reeler"/>
    <property type="match status" value="1"/>
</dbReference>
<keyword evidence="4" id="KW-1185">Reference proteome</keyword>
<feature type="signal peptide" evidence="1">
    <location>
        <begin position="1"/>
        <end position="19"/>
    </location>
</feature>
<dbReference type="CDD" id="cd08544">
    <property type="entry name" value="Reeler"/>
    <property type="match status" value="1"/>
</dbReference>
<evidence type="ECO:0000259" key="2">
    <source>
        <dbReference type="PROSITE" id="PS51019"/>
    </source>
</evidence>
<dbReference type="AlphaFoldDB" id="A0A1W2WGU2"/>
<dbReference type="KEGG" id="cin:100184320"/>
<gene>
    <name evidence="3" type="primary">LOC100184320</name>
</gene>
<dbReference type="OrthoDB" id="6418377at2759"/>
<dbReference type="eggNOG" id="KOG4293">
    <property type="taxonomic scope" value="Eukaryota"/>
</dbReference>
<dbReference type="PANTHER" id="PTHR45828">
    <property type="entry name" value="CYTOCHROME B561/FERRIC REDUCTASE TRANSMEMBRANE"/>
    <property type="match status" value="1"/>
</dbReference>
<dbReference type="GeneID" id="100184320"/>
<dbReference type="PANTHER" id="PTHR45828:SF36">
    <property type="entry name" value="REELIN DOMAIN-CONTAINING PROTEIN"/>
    <property type="match status" value="1"/>
</dbReference>
<dbReference type="InterPro" id="IPR051237">
    <property type="entry name" value="Ferric-chelate_Red/DefProt"/>
</dbReference>
<feature type="chain" id="PRO_5014069063" evidence="1">
    <location>
        <begin position="20"/>
        <end position="203"/>
    </location>
</feature>
<dbReference type="GeneTree" id="ENSGT00940000163277"/>
<protein>
    <submittedName>
        <fullName evidence="3">Putative defense protein 3</fullName>
    </submittedName>
</protein>
<dbReference type="PROSITE" id="PS51019">
    <property type="entry name" value="REELIN"/>
    <property type="match status" value="1"/>
</dbReference>
<dbReference type="OMA" id="GTRFLEC"/>
<organism evidence="3 4">
    <name type="scientific">Ciona intestinalis</name>
    <name type="common">Transparent sea squirt</name>
    <name type="synonym">Ascidia intestinalis</name>
    <dbReference type="NCBI Taxonomy" id="7719"/>
    <lineage>
        <taxon>Eukaryota</taxon>
        <taxon>Metazoa</taxon>
        <taxon>Chordata</taxon>
        <taxon>Tunicata</taxon>
        <taxon>Ascidiacea</taxon>
        <taxon>Phlebobranchia</taxon>
        <taxon>Cionidae</taxon>
        <taxon>Ciona</taxon>
    </lineage>
</organism>
<name>A0A1W2WGU2_CIOIN</name>
<keyword evidence="1" id="KW-0732">Signal</keyword>
<dbReference type="InterPro" id="IPR002861">
    <property type="entry name" value="Reeler_dom"/>
</dbReference>
<dbReference type="Gene3D" id="2.60.40.4060">
    <property type="entry name" value="Reeler domain"/>
    <property type="match status" value="1"/>
</dbReference>
<reference evidence="3" key="4">
    <citation type="submission" date="2025-09" db="UniProtKB">
        <authorList>
            <consortium name="Ensembl"/>
        </authorList>
    </citation>
    <scope>IDENTIFICATION</scope>
</reference>
<accession>A0A1W2WGU2</accession>
<dbReference type="STRING" id="7719.ENSCINP00000023876"/>
<accession>F6PTL1</accession>
<dbReference type="InterPro" id="IPR042307">
    <property type="entry name" value="Reeler_sf"/>
</dbReference>
<reference evidence="3" key="2">
    <citation type="journal article" date="2008" name="Genome Biol.">
        <title>Improved genome assembly and evidence-based global gene model set for the chordate Ciona intestinalis: new insight into intron and operon populations.</title>
        <authorList>
            <person name="Satou Y."/>
            <person name="Mineta K."/>
            <person name="Ogasawara M."/>
            <person name="Sasakura Y."/>
            <person name="Shoguchi E."/>
            <person name="Ueno K."/>
            <person name="Yamada L."/>
            <person name="Matsumoto J."/>
            <person name="Wasserscheid J."/>
            <person name="Dewar K."/>
            <person name="Wiley G.B."/>
            <person name="Macmil S.L."/>
            <person name="Roe B.A."/>
            <person name="Zeller R.W."/>
            <person name="Hastings K.E."/>
            <person name="Lemaire P."/>
            <person name="Lindquist E."/>
            <person name="Endo T."/>
            <person name="Hotta K."/>
            <person name="Inaba K."/>
        </authorList>
    </citation>
    <scope>NUCLEOTIDE SEQUENCE [LARGE SCALE GENOMIC DNA]</scope>
    <source>
        <strain evidence="3">wild type</strain>
    </source>
</reference>
<sequence>MVAMLYWFLWIYLATLTSAYPGGAPDGSCGHMTPAHGSPASNLDQSPFYLNVSATSYLPGEKIIVTVLSSGANFKGMFLQARGEDSPNNAIGWWEKPNGTSFKQMECAGNKNSALTHSDGMSKAAPSRFVWIAPCNSTTDYRFYATIVQEYATFYVKIPSDTVVRGNGEKVCKPPGSGGTGVSLPPLSMTLFVAIVHAVALLR</sequence>
<reference evidence="3" key="3">
    <citation type="submission" date="2025-08" db="UniProtKB">
        <authorList>
            <consortium name="Ensembl"/>
        </authorList>
    </citation>
    <scope>IDENTIFICATION</scope>
</reference>
<dbReference type="GO" id="GO:0016020">
    <property type="term" value="C:membrane"/>
    <property type="evidence" value="ECO:0000318"/>
    <property type="project" value="GO_Central"/>
</dbReference>
<feature type="domain" description="Reelin" evidence="2">
    <location>
        <begin position="14"/>
        <end position="185"/>
    </location>
</feature>
<dbReference type="RefSeq" id="XP_002128377.1">
    <property type="nucleotide sequence ID" value="XM_002128341.5"/>
</dbReference>
<reference evidence="4" key="1">
    <citation type="journal article" date="2002" name="Science">
        <title>The draft genome of Ciona intestinalis: insights into chordate and vertebrate origins.</title>
        <authorList>
            <person name="Dehal P."/>
            <person name="Satou Y."/>
            <person name="Campbell R.K."/>
            <person name="Chapman J."/>
            <person name="Degnan B."/>
            <person name="De Tomaso A."/>
            <person name="Davidson B."/>
            <person name="Di Gregorio A."/>
            <person name="Gelpke M."/>
            <person name="Goodstein D.M."/>
            <person name="Harafuji N."/>
            <person name="Hastings K.E."/>
            <person name="Ho I."/>
            <person name="Hotta K."/>
            <person name="Huang W."/>
            <person name="Kawashima T."/>
            <person name="Lemaire P."/>
            <person name="Martinez D."/>
            <person name="Meinertzhagen I.A."/>
            <person name="Necula S."/>
            <person name="Nonaka M."/>
            <person name="Putnam N."/>
            <person name="Rash S."/>
            <person name="Saiga H."/>
            <person name="Satake M."/>
            <person name="Terry A."/>
            <person name="Yamada L."/>
            <person name="Wang H.G."/>
            <person name="Awazu S."/>
            <person name="Azumi K."/>
            <person name="Boore J."/>
            <person name="Branno M."/>
            <person name="Chin-Bow S."/>
            <person name="DeSantis R."/>
            <person name="Doyle S."/>
            <person name="Francino P."/>
            <person name="Keys D.N."/>
            <person name="Haga S."/>
            <person name="Hayashi H."/>
            <person name="Hino K."/>
            <person name="Imai K.S."/>
            <person name="Inaba K."/>
            <person name="Kano S."/>
            <person name="Kobayashi K."/>
            <person name="Kobayashi M."/>
            <person name="Lee B.I."/>
            <person name="Makabe K.W."/>
            <person name="Manohar C."/>
            <person name="Matassi G."/>
            <person name="Medina M."/>
            <person name="Mochizuki Y."/>
            <person name="Mount S."/>
            <person name="Morishita T."/>
            <person name="Miura S."/>
            <person name="Nakayama A."/>
            <person name="Nishizaka S."/>
            <person name="Nomoto H."/>
            <person name="Ohta F."/>
            <person name="Oishi K."/>
            <person name="Rigoutsos I."/>
            <person name="Sano M."/>
            <person name="Sasaki A."/>
            <person name="Sasakura Y."/>
            <person name="Shoguchi E."/>
            <person name="Shin-i T."/>
            <person name="Spagnuolo A."/>
            <person name="Stainier D."/>
            <person name="Suzuki M.M."/>
            <person name="Tassy O."/>
            <person name="Takatori N."/>
            <person name="Tokuoka M."/>
            <person name="Yagi K."/>
            <person name="Yoshizaki F."/>
            <person name="Wada S."/>
            <person name="Zhang C."/>
            <person name="Hyatt P.D."/>
            <person name="Larimer F."/>
            <person name="Detter C."/>
            <person name="Doggett N."/>
            <person name="Glavina T."/>
            <person name="Hawkins T."/>
            <person name="Richardson P."/>
            <person name="Lucas S."/>
            <person name="Kohara Y."/>
            <person name="Levine M."/>
            <person name="Satoh N."/>
            <person name="Rokhsar D.S."/>
        </authorList>
    </citation>
    <scope>NUCLEOTIDE SEQUENCE [LARGE SCALE GENOMIC DNA]</scope>
</reference>
<evidence type="ECO:0000313" key="4">
    <source>
        <dbReference type="Proteomes" id="UP000008144"/>
    </source>
</evidence>
<evidence type="ECO:0000256" key="1">
    <source>
        <dbReference type="SAM" id="SignalP"/>
    </source>
</evidence>
<evidence type="ECO:0000313" key="3">
    <source>
        <dbReference type="Ensembl" id="ENSCINP00000023876.2"/>
    </source>
</evidence>